<dbReference type="EMBL" id="JFHD01000018">
    <property type="protein sequence ID" value="KDR28536.1"/>
    <property type="molecule type" value="Genomic_DNA"/>
</dbReference>
<evidence type="ECO:0000313" key="1">
    <source>
        <dbReference type="EMBL" id="KDR28536.1"/>
    </source>
</evidence>
<comment type="caution">
    <text evidence="1">The sequence shown here is derived from an EMBL/GenBank/DDBJ whole genome shotgun (WGS) entry which is preliminary data.</text>
</comment>
<proteinExistence type="predicted"/>
<keyword evidence="2" id="KW-1185">Reference proteome</keyword>
<dbReference type="Proteomes" id="UP000027451">
    <property type="component" value="Unassembled WGS sequence"/>
</dbReference>
<accession>A0A656QES1</accession>
<name>A0A656QES1_9BURK</name>
<dbReference type="RefSeq" id="WP_033536811.1">
    <property type="nucleotide sequence ID" value="NZ_JFHD01000018.1"/>
</dbReference>
<gene>
    <name evidence="1" type="ORF">BG60_11290</name>
</gene>
<dbReference type="AlphaFoldDB" id="A0A656QES1"/>
<organism evidence="1 2">
    <name type="scientific">Caballeronia zhejiangensis</name>
    <dbReference type="NCBI Taxonomy" id="871203"/>
    <lineage>
        <taxon>Bacteria</taxon>
        <taxon>Pseudomonadati</taxon>
        <taxon>Pseudomonadota</taxon>
        <taxon>Betaproteobacteria</taxon>
        <taxon>Burkholderiales</taxon>
        <taxon>Burkholderiaceae</taxon>
        <taxon>Caballeronia</taxon>
    </lineage>
</organism>
<evidence type="ECO:0000313" key="2">
    <source>
        <dbReference type="Proteomes" id="UP000027451"/>
    </source>
</evidence>
<dbReference type="OrthoDB" id="1453311at2"/>
<reference evidence="1 2" key="1">
    <citation type="submission" date="2014-03" db="EMBL/GenBank/DDBJ databases">
        <title>Draft Genome Sequences of Four Burkholderia Strains.</title>
        <authorList>
            <person name="Liu X.Y."/>
            <person name="Li C.X."/>
            <person name="Xu J.H."/>
        </authorList>
    </citation>
    <scope>NUCLEOTIDE SEQUENCE [LARGE SCALE GENOMIC DNA]</scope>
    <source>
        <strain evidence="1 2">OP-1</strain>
    </source>
</reference>
<protein>
    <submittedName>
        <fullName evidence="1">Uncharacterized protein</fullName>
    </submittedName>
</protein>
<sequence length="146" mass="16406">MELIRDLLRREALAEIEPISDYTRHTLKAFVQFLQREIVAESVAKRRFASQDSMDVIEQRLVELNGKEYLIARYRGAGTSGPVKVFDAEADQEVDAHPMLRLANDRYDLGIQLLGSGGRMINTQLLGKYVLAELAKRRIGVASSGD</sequence>